<reference evidence="1 2" key="1">
    <citation type="journal article" date="2016" name="Nat. Commun.">
        <title>Thousands of microbial genomes shed light on interconnected biogeochemical processes in an aquifer system.</title>
        <authorList>
            <person name="Anantharaman K."/>
            <person name="Brown C.T."/>
            <person name="Hug L.A."/>
            <person name="Sharon I."/>
            <person name="Castelle C.J."/>
            <person name="Probst A.J."/>
            <person name="Thomas B.C."/>
            <person name="Singh A."/>
            <person name="Wilkins M.J."/>
            <person name="Karaoz U."/>
            <person name="Brodie E.L."/>
            <person name="Williams K.H."/>
            <person name="Hubbard S.S."/>
            <person name="Banfield J.F."/>
        </authorList>
    </citation>
    <scope>NUCLEOTIDE SEQUENCE [LARGE SCALE GENOMIC DNA]</scope>
</reference>
<comment type="caution">
    <text evidence="1">The sequence shown here is derived from an EMBL/GenBank/DDBJ whole genome shotgun (WGS) entry which is preliminary data.</text>
</comment>
<dbReference type="Proteomes" id="UP000178820">
    <property type="component" value="Unassembled WGS sequence"/>
</dbReference>
<dbReference type="EMBL" id="MHOT01000018">
    <property type="protein sequence ID" value="OGZ68794.1"/>
    <property type="molecule type" value="Genomic_DNA"/>
</dbReference>
<accession>A0A1G2I1V3</accession>
<name>A0A1G2I1V3_9BACT</name>
<evidence type="ECO:0000313" key="1">
    <source>
        <dbReference type="EMBL" id="OGZ68794.1"/>
    </source>
</evidence>
<evidence type="ECO:0000313" key="2">
    <source>
        <dbReference type="Proteomes" id="UP000178820"/>
    </source>
</evidence>
<dbReference type="AlphaFoldDB" id="A0A1G2I1V3"/>
<gene>
    <name evidence="1" type="ORF">A3D44_02245</name>
</gene>
<proteinExistence type="predicted"/>
<sequence>MLKEFRALFSRFWPQICYNFSAGPLGKPKNSIKFLAQNLKKIAPRGFVIHSYKNAWKGIFITADLSSNN</sequence>
<protein>
    <submittedName>
        <fullName evidence="1">Uncharacterized protein</fullName>
    </submittedName>
</protein>
<organism evidence="1 2">
    <name type="scientific">Candidatus Staskawiczbacteria bacterium RIFCSPHIGHO2_02_FULL_42_22</name>
    <dbReference type="NCBI Taxonomy" id="1802207"/>
    <lineage>
        <taxon>Bacteria</taxon>
        <taxon>Candidatus Staskawicziibacteriota</taxon>
    </lineage>
</organism>